<dbReference type="PANTHER" id="PTHR47706">
    <property type="entry name" value="NMRA-LIKE FAMILY PROTEIN"/>
    <property type="match status" value="1"/>
</dbReference>
<evidence type="ECO:0000256" key="3">
    <source>
        <dbReference type="ARBA" id="ARBA00023002"/>
    </source>
</evidence>
<accession>A0AAN7ZPI7</accession>
<dbReference type="InterPro" id="IPR016040">
    <property type="entry name" value="NAD(P)-bd_dom"/>
</dbReference>
<feature type="domain" description="NAD(P)-binding" evidence="4">
    <location>
        <begin position="14"/>
        <end position="182"/>
    </location>
</feature>
<dbReference type="Pfam" id="PF13460">
    <property type="entry name" value="NAD_binding_10"/>
    <property type="match status" value="1"/>
</dbReference>
<evidence type="ECO:0000313" key="6">
    <source>
        <dbReference type="Proteomes" id="UP001310594"/>
    </source>
</evidence>
<evidence type="ECO:0000256" key="2">
    <source>
        <dbReference type="ARBA" id="ARBA00022857"/>
    </source>
</evidence>
<organism evidence="5 6">
    <name type="scientific">Elasticomyces elasticus</name>
    <dbReference type="NCBI Taxonomy" id="574655"/>
    <lineage>
        <taxon>Eukaryota</taxon>
        <taxon>Fungi</taxon>
        <taxon>Dikarya</taxon>
        <taxon>Ascomycota</taxon>
        <taxon>Pezizomycotina</taxon>
        <taxon>Dothideomycetes</taxon>
        <taxon>Dothideomycetidae</taxon>
        <taxon>Mycosphaerellales</taxon>
        <taxon>Teratosphaeriaceae</taxon>
        <taxon>Elasticomyces</taxon>
    </lineage>
</organism>
<dbReference type="GO" id="GO:0016491">
    <property type="term" value="F:oxidoreductase activity"/>
    <property type="evidence" value="ECO:0007669"/>
    <property type="project" value="UniProtKB-KW"/>
</dbReference>
<keyword evidence="2" id="KW-0521">NADP</keyword>
<evidence type="ECO:0000313" key="5">
    <source>
        <dbReference type="EMBL" id="KAK5703157.1"/>
    </source>
</evidence>
<dbReference type="Gene3D" id="3.40.50.720">
    <property type="entry name" value="NAD(P)-binding Rossmann-like Domain"/>
    <property type="match status" value="1"/>
</dbReference>
<sequence length="294" mass="31847">MAAPIKTVALCSPTGKLGPFLLDALKAEGFTVTAVLRKSSKASFPSGQKIVRVGDEYPDSDMIEAFKGQDAVVLSLNFEMLSQATRIAQASLAAGSHWLIASTYGANLQDPRAPLFPASVPHQQAVEGLRELQEGRDTWAWTSISCGPWAELTAELIDEGRNIFSASTREQVARAAARVLKKQPASAKNASIYVASFEADMKTWLDAHKQILGPDDWKVTNADTESMLQRSQAHFGAGEFMQGYTTSALAVCTGTGFQNHFSKFATLANDELDLPKEDLVEVVRGALLLRNPYP</sequence>
<keyword evidence="3" id="KW-0560">Oxidoreductase</keyword>
<protein>
    <recommendedName>
        <fullName evidence="4">NAD(P)-binding domain-containing protein</fullName>
    </recommendedName>
</protein>
<reference evidence="5" key="1">
    <citation type="submission" date="2023-08" db="EMBL/GenBank/DDBJ databases">
        <title>Black Yeasts Isolated from many extreme environments.</title>
        <authorList>
            <person name="Coleine C."/>
            <person name="Stajich J.E."/>
            <person name="Selbmann L."/>
        </authorList>
    </citation>
    <scope>NUCLEOTIDE SEQUENCE</scope>
    <source>
        <strain evidence="5">CCFEE 5810</strain>
    </source>
</reference>
<comment type="caution">
    <text evidence="5">The sequence shown here is derived from an EMBL/GenBank/DDBJ whole genome shotgun (WGS) entry which is preliminary data.</text>
</comment>
<gene>
    <name evidence="5" type="ORF">LTR97_004106</name>
</gene>
<dbReference type="PANTHER" id="PTHR47706:SF9">
    <property type="entry name" value="NMRA-LIKE DOMAIN-CONTAINING PROTEIN-RELATED"/>
    <property type="match status" value="1"/>
</dbReference>
<comment type="similarity">
    <text evidence="1">Belongs to the NmrA-type oxidoreductase family. Isoflavone reductase subfamily.</text>
</comment>
<proteinExistence type="inferred from homology"/>
<evidence type="ECO:0000259" key="4">
    <source>
        <dbReference type="Pfam" id="PF13460"/>
    </source>
</evidence>
<evidence type="ECO:0000256" key="1">
    <source>
        <dbReference type="ARBA" id="ARBA00005725"/>
    </source>
</evidence>
<name>A0AAN7ZPI7_9PEZI</name>
<dbReference type="Proteomes" id="UP001310594">
    <property type="component" value="Unassembled WGS sequence"/>
</dbReference>
<dbReference type="InterPro" id="IPR051609">
    <property type="entry name" value="NmrA/Isoflavone_reductase-like"/>
</dbReference>
<dbReference type="InterPro" id="IPR036291">
    <property type="entry name" value="NAD(P)-bd_dom_sf"/>
</dbReference>
<dbReference type="EMBL" id="JAVRQU010000005">
    <property type="protein sequence ID" value="KAK5703157.1"/>
    <property type="molecule type" value="Genomic_DNA"/>
</dbReference>
<dbReference type="SUPFAM" id="SSF51735">
    <property type="entry name" value="NAD(P)-binding Rossmann-fold domains"/>
    <property type="match status" value="1"/>
</dbReference>
<dbReference type="AlphaFoldDB" id="A0AAN7ZPI7"/>